<keyword evidence="7 9" id="KW-0472">Membrane</keyword>
<dbReference type="GO" id="GO:0016020">
    <property type="term" value="C:membrane"/>
    <property type="evidence" value="ECO:0007669"/>
    <property type="project" value="UniProtKB-SubCell"/>
</dbReference>
<keyword evidence="3 8" id="KW-0812">Transmembrane</keyword>
<sequence length="210" mass="24521">MGSAAVVLALILALLPNVKPVLAIRIFMQSEECLSYDVKYIGDTLLVSFVVVKYESSWQKDQQVVDLVVKGPSGEQIIDFRDRVSEKFEFVSHEKGLHRFCFFNKSPYYETIDFEVQENHFTVYDEHAKDEHFNPLLEQISKLESAIHNIHFEQHWLIVENERQRIVTQAMSKRAVHKAFFESAALIGACILQVYLLRRLFNRKLRMSRV</sequence>
<dbReference type="AlphaFoldDB" id="A0AAV5M4Y4"/>
<feature type="signal peptide" evidence="10">
    <location>
        <begin position="1"/>
        <end position="23"/>
    </location>
</feature>
<comment type="similarity">
    <text evidence="2 8">Belongs to the EMP24/GP25L family.</text>
</comment>
<evidence type="ECO:0000256" key="7">
    <source>
        <dbReference type="ARBA" id="ARBA00023136"/>
    </source>
</evidence>
<evidence type="ECO:0000256" key="5">
    <source>
        <dbReference type="ARBA" id="ARBA00022989"/>
    </source>
</evidence>
<dbReference type="Proteomes" id="UP001054252">
    <property type="component" value="Unassembled WGS sequence"/>
</dbReference>
<dbReference type="PROSITE" id="PS50866">
    <property type="entry name" value="GOLD"/>
    <property type="match status" value="1"/>
</dbReference>
<evidence type="ECO:0000259" key="11">
    <source>
        <dbReference type="PROSITE" id="PS50866"/>
    </source>
</evidence>
<feature type="transmembrane region" description="Helical" evidence="9">
    <location>
        <begin position="179"/>
        <end position="197"/>
    </location>
</feature>
<organism evidence="12 13">
    <name type="scientific">Rubroshorea leprosula</name>
    <dbReference type="NCBI Taxonomy" id="152421"/>
    <lineage>
        <taxon>Eukaryota</taxon>
        <taxon>Viridiplantae</taxon>
        <taxon>Streptophyta</taxon>
        <taxon>Embryophyta</taxon>
        <taxon>Tracheophyta</taxon>
        <taxon>Spermatophyta</taxon>
        <taxon>Magnoliopsida</taxon>
        <taxon>eudicotyledons</taxon>
        <taxon>Gunneridae</taxon>
        <taxon>Pentapetalae</taxon>
        <taxon>rosids</taxon>
        <taxon>malvids</taxon>
        <taxon>Malvales</taxon>
        <taxon>Dipterocarpaceae</taxon>
        <taxon>Rubroshorea</taxon>
    </lineage>
</organism>
<evidence type="ECO:0000256" key="4">
    <source>
        <dbReference type="ARBA" id="ARBA00022729"/>
    </source>
</evidence>
<dbReference type="Pfam" id="PF01105">
    <property type="entry name" value="EMP24_GP25L"/>
    <property type="match status" value="1"/>
</dbReference>
<dbReference type="SMART" id="SM01190">
    <property type="entry name" value="EMP24_GP25L"/>
    <property type="match status" value="1"/>
</dbReference>
<evidence type="ECO:0000256" key="9">
    <source>
        <dbReference type="SAM" id="Phobius"/>
    </source>
</evidence>
<comment type="caution">
    <text evidence="12">The sequence shown here is derived from an EMBL/GenBank/DDBJ whole genome shotgun (WGS) entry which is preliminary data.</text>
</comment>
<keyword evidence="6" id="KW-0175">Coiled coil</keyword>
<gene>
    <name evidence="12" type="ORF">SLEP1_g51744</name>
</gene>
<evidence type="ECO:0000256" key="8">
    <source>
        <dbReference type="RuleBase" id="RU003827"/>
    </source>
</evidence>
<dbReference type="EMBL" id="BPVZ01000183">
    <property type="protein sequence ID" value="GKV44580.1"/>
    <property type="molecule type" value="Genomic_DNA"/>
</dbReference>
<feature type="chain" id="PRO_5043495673" description="GOLD domain-containing protein" evidence="10">
    <location>
        <begin position="24"/>
        <end position="210"/>
    </location>
</feature>
<evidence type="ECO:0000256" key="1">
    <source>
        <dbReference type="ARBA" id="ARBA00004479"/>
    </source>
</evidence>
<evidence type="ECO:0000313" key="12">
    <source>
        <dbReference type="EMBL" id="GKV44580.1"/>
    </source>
</evidence>
<protein>
    <recommendedName>
        <fullName evidence="11">GOLD domain-containing protein</fullName>
    </recommendedName>
</protein>
<evidence type="ECO:0000313" key="13">
    <source>
        <dbReference type="Proteomes" id="UP001054252"/>
    </source>
</evidence>
<keyword evidence="5 9" id="KW-1133">Transmembrane helix</keyword>
<keyword evidence="13" id="KW-1185">Reference proteome</keyword>
<comment type="subcellular location">
    <subcellularLocation>
        <location evidence="1 8">Membrane</location>
        <topology evidence="1 8">Single-pass type I membrane protein</topology>
    </subcellularLocation>
</comment>
<feature type="domain" description="GOLD" evidence="11">
    <location>
        <begin position="31"/>
        <end position="118"/>
    </location>
</feature>
<evidence type="ECO:0000256" key="3">
    <source>
        <dbReference type="ARBA" id="ARBA00022692"/>
    </source>
</evidence>
<evidence type="ECO:0000256" key="10">
    <source>
        <dbReference type="SAM" id="SignalP"/>
    </source>
</evidence>
<accession>A0AAV5M4Y4</accession>
<dbReference type="PANTHER" id="PTHR22811">
    <property type="entry name" value="TRANSMEMBRANE EMP24 DOMAIN-CONTAINING PROTEIN"/>
    <property type="match status" value="1"/>
</dbReference>
<proteinExistence type="inferred from homology"/>
<name>A0AAV5M4Y4_9ROSI</name>
<evidence type="ECO:0000256" key="6">
    <source>
        <dbReference type="ARBA" id="ARBA00023054"/>
    </source>
</evidence>
<dbReference type="InterPro" id="IPR015720">
    <property type="entry name" value="Emp24-like"/>
</dbReference>
<keyword evidence="4 10" id="KW-0732">Signal</keyword>
<dbReference type="InterPro" id="IPR009038">
    <property type="entry name" value="GOLD_dom"/>
</dbReference>
<evidence type="ECO:0000256" key="2">
    <source>
        <dbReference type="ARBA" id="ARBA00007104"/>
    </source>
</evidence>
<reference evidence="12 13" key="1">
    <citation type="journal article" date="2021" name="Commun. Biol.">
        <title>The genome of Shorea leprosula (Dipterocarpaceae) highlights the ecological relevance of drought in aseasonal tropical rainforests.</title>
        <authorList>
            <person name="Ng K.K.S."/>
            <person name="Kobayashi M.J."/>
            <person name="Fawcett J.A."/>
            <person name="Hatakeyama M."/>
            <person name="Paape T."/>
            <person name="Ng C.H."/>
            <person name="Ang C.C."/>
            <person name="Tnah L.H."/>
            <person name="Lee C.T."/>
            <person name="Nishiyama T."/>
            <person name="Sese J."/>
            <person name="O'Brien M.J."/>
            <person name="Copetti D."/>
            <person name="Mohd Noor M.I."/>
            <person name="Ong R.C."/>
            <person name="Putra M."/>
            <person name="Sireger I.Z."/>
            <person name="Indrioko S."/>
            <person name="Kosugi Y."/>
            <person name="Izuno A."/>
            <person name="Isagi Y."/>
            <person name="Lee S.L."/>
            <person name="Shimizu K.K."/>
        </authorList>
    </citation>
    <scope>NUCLEOTIDE SEQUENCE [LARGE SCALE GENOMIC DNA]</scope>
    <source>
        <strain evidence="12">214</strain>
    </source>
</reference>